<proteinExistence type="predicted"/>
<accession>A0A2M8J647</accession>
<protein>
    <submittedName>
        <fullName evidence="1">Uncharacterized protein</fullName>
    </submittedName>
</protein>
<comment type="caution">
    <text evidence="1">The sequence shown here is derived from an EMBL/GenBank/DDBJ whole genome shotgun (WGS) entry which is preliminary data.</text>
</comment>
<keyword evidence="2" id="KW-1185">Reference proteome</keyword>
<organism evidence="1 2">
    <name type="scientific">Pseudooceanicola lipolyticus</name>
    <dbReference type="NCBI Taxonomy" id="2029104"/>
    <lineage>
        <taxon>Bacteria</taxon>
        <taxon>Pseudomonadati</taxon>
        <taxon>Pseudomonadota</taxon>
        <taxon>Alphaproteobacteria</taxon>
        <taxon>Rhodobacterales</taxon>
        <taxon>Paracoccaceae</taxon>
        <taxon>Pseudooceanicola</taxon>
    </lineage>
</organism>
<dbReference type="AlphaFoldDB" id="A0A2M8J647"/>
<name>A0A2M8J647_9RHOB</name>
<reference evidence="1 2" key="1">
    <citation type="journal article" date="2018" name="Int. J. Syst. Evol. Microbiol.">
        <title>Pseudooceanicola lipolyticus sp. nov., a marine alphaproteobacterium, reclassification of Oceanicola flagellatus as Pseudooceanicola flagellatus comb. nov. and emended description of the genus Pseudooceanicola.</title>
        <authorList>
            <person name="Huang M.-M."/>
            <person name="Guo L.-L."/>
            <person name="Wu Y.-H."/>
            <person name="Lai Q.-L."/>
            <person name="Shao Z.-Z."/>
            <person name="Wang C.-S."/>
            <person name="Wu M."/>
            <person name="Xu X.-W."/>
        </authorList>
    </citation>
    <scope>NUCLEOTIDE SEQUENCE [LARGE SCALE GENOMIC DNA]</scope>
    <source>
        <strain evidence="1 2">157</strain>
    </source>
</reference>
<gene>
    <name evidence="1" type="ORF">CVM52_02285</name>
</gene>
<evidence type="ECO:0000313" key="2">
    <source>
        <dbReference type="Proteomes" id="UP000231553"/>
    </source>
</evidence>
<dbReference type="Proteomes" id="UP000231553">
    <property type="component" value="Unassembled WGS sequence"/>
</dbReference>
<dbReference type="EMBL" id="PGTB01000003">
    <property type="protein sequence ID" value="PJE38225.1"/>
    <property type="molecule type" value="Genomic_DNA"/>
</dbReference>
<evidence type="ECO:0000313" key="1">
    <source>
        <dbReference type="EMBL" id="PJE38225.1"/>
    </source>
</evidence>
<sequence>MAAVLNLDAVEQRVIPVVRVRAISGGLPARAASISSAIAWLRRCGRDCQWAREATTGDSISFADNGAPSIVKLARPAEAGQMLVLRSCRARGTYRGLTWSRSSCAKPRISEAIIMQQEMKKGRTTPHS</sequence>